<dbReference type="Proteomes" id="UP000461443">
    <property type="component" value="Unassembled WGS sequence"/>
</dbReference>
<dbReference type="SUPFAM" id="SSF54637">
    <property type="entry name" value="Thioesterase/thiol ester dehydrase-isomerase"/>
    <property type="match status" value="1"/>
</dbReference>
<keyword evidence="2" id="KW-1185">Reference proteome</keyword>
<reference evidence="1 2" key="1">
    <citation type="submission" date="2019-12" db="EMBL/GenBank/DDBJ databases">
        <authorList>
            <person name="Lee S.D."/>
        </authorList>
    </citation>
    <scope>NUCLEOTIDE SEQUENCE [LARGE SCALE GENOMIC DNA]</scope>
    <source>
        <strain evidence="1 2">SAP-6</strain>
    </source>
</reference>
<gene>
    <name evidence="1" type="ORF">GRH90_23070</name>
</gene>
<name>A0A845SL18_9GAMM</name>
<dbReference type="PIRSF" id="PIRSF020565">
    <property type="entry name" value="3Ho_Ac_ACP_DH_prd"/>
    <property type="match status" value="1"/>
</dbReference>
<dbReference type="CDD" id="cd01289">
    <property type="entry name" value="FabA_like"/>
    <property type="match status" value="1"/>
</dbReference>
<dbReference type="Pfam" id="PF22817">
    <property type="entry name" value="ApeP-like"/>
    <property type="match status" value="1"/>
</dbReference>
<proteinExistence type="predicted"/>
<evidence type="ECO:0000313" key="2">
    <source>
        <dbReference type="Proteomes" id="UP000461443"/>
    </source>
</evidence>
<accession>A0A845SL18</accession>
<dbReference type="InterPro" id="IPR029069">
    <property type="entry name" value="HotDog_dom_sf"/>
</dbReference>
<organism evidence="1 2">
    <name type="scientific">Acerihabitans arboris</name>
    <dbReference type="NCBI Taxonomy" id="2691583"/>
    <lineage>
        <taxon>Bacteria</taxon>
        <taxon>Pseudomonadati</taxon>
        <taxon>Pseudomonadota</taxon>
        <taxon>Gammaproteobacteria</taxon>
        <taxon>Enterobacterales</taxon>
        <taxon>Pectobacteriaceae</taxon>
        <taxon>Acerihabitans</taxon>
    </lineage>
</organism>
<dbReference type="AlphaFoldDB" id="A0A845SL18"/>
<dbReference type="RefSeq" id="WP_162368396.1">
    <property type="nucleotide sequence ID" value="NZ_WUBS01000020.1"/>
</dbReference>
<dbReference type="InterPro" id="IPR016776">
    <property type="entry name" value="ApeP-like_dehydratase"/>
</dbReference>
<dbReference type="Gene3D" id="3.10.129.10">
    <property type="entry name" value="Hotdog Thioesterase"/>
    <property type="match status" value="1"/>
</dbReference>
<sequence length="154" mass="16763">MPDALPAAQYLPHDTPMVLVERLCGINADSARCQVTVGSQGVLRPFLDADGNLPAWYALEMMAQTIGVWSGWHGRQRGETPRAGLLLGARALNCAQPVFTSGSELDISIILLLQDERIGSFECLIQRAGETLASGRLNTYQPDDNEINQLLAQE</sequence>
<dbReference type="EMBL" id="WUBS01000020">
    <property type="protein sequence ID" value="NDL65620.1"/>
    <property type="molecule type" value="Genomic_DNA"/>
</dbReference>
<evidence type="ECO:0000313" key="1">
    <source>
        <dbReference type="EMBL" id="NDL65620.1"/>
    </source>
</evidence>
<comment type="caution">
    <text evidence="1">The sequence shown here is derived from an EMBL/GenBank/DDBJ whole genome shotgun (WGS) entry which is preliminary data.</text>
</comment>
<reference evidence="1 2" key="2">
    <citation type="submission" date="2020-02" db="EMBL/GenBank/DDBJ databases">
        <title>The new genus of Enterobacteriales.</title>
        <authorList>
            <person name="Kim I.S."/>
        </authorList>
    </citation>
    <scope>NUCLEOTIDE SEQUENCE [LARGE SCALE GENOMIC DNA]</scope>
    <source>
        <strain evidence="1 2">SAP-6</strain>
    </source>
</reference>
<protein>
    <submittedName>
        <fullName evidence="1">3-hydroxy-fatty acyl-ACP dehydratase</fullName>
    </submittedName>
</protein>